<name>A0ABR1BKS0_NECAM</name>
<dbReference type="CDD" id="cd02826">
    <property type="entry name" value="Piwi-like"/>
    <property type="match status" value="1"/>
</dbReference>
<dbReference type="Gene3D" id="3.40.50.2300">
    <property type="match status" value="2"/>
</dbReference>
<dbReference type="InterPro" id="IPR012337">
    <property type="entry name" value="RNaseH-like_sf"/>
</dbReference>
<dbReference type="EMBL" id="JAVFWL010000001">
    <property type="protein sequence ID" value="KAK6726361.1"/>
    <property type="molecule type" value="Genomic_DNA"/>
</dbReference>
<feature type="domain" description="PAZ" evidence="1">
    <location>
        <begin position="269"/>
        <end position="389"/>
    </location>
</feature>
<evidence type="ECO:0000313" key="4">
    <source>
        <dbReference type="Proteomes" id="UP001303046"/>
    </source>
</evidence>
<keyword evidence="4" id="KW-1185">Reference proteome</keyword>
<proteinExistence type="predicted"/>
<dbReference type="CDD" id="cd02846">
    <property type="entry name" value="PAZ_argonaute_like"/>
    <property type="match status" value="2"/>
</dbReference>
<dbReference type="SUPFAM" id="SSF101690">
    <property type="entry name" value="PAZ domain"/>
    <property type="match status" value="2"/>
</dbReference>
<dbReference type="Proteomes" id="UP001303046">
    <property type="component" value="Unassembled WGS sequence"/>
</dbReference>
<organism evidence="3 4">
    <name type="scientific">Necator americanus</name>
    <name type="common">Human hookworm</name>
    <dbReference type="NCBI Taxonomy" id="51031"/>
    <lineage>
        <taxon>Eukaryota</taxon>
        <taxon>Metazoa</taxon>
        <taxon>Ecdysozoa</taxon>
        <taxon>Nematoda</taxon>
        <taxon>Chromadorea</taxon>
        <taxon>Rhabditida</taxon>
        <taxon>Rhabditina</taxon>
        <taxon>Rhabditomorpha</taxon>
        <taxon>Strongyloidea</taxon>
        <taxon>Ancylostomatidae</taxon>
        <taxon>Bunostominae</taxon>
        <taxon>Necator</taxon>
    </lineage>
</organism>
<protein>
    <recommendedName>
        <fullName evidence="5">Piwi domain protein</fullName>
    </recommendedName>
</protein>
<dbReference type="Pfam" id="PF02170">
    <property type="entry name" value="PAZ"/>
    <property type="match status" value="2"/>
</dbReference>
<reference evidence="3 4" key="1">
    <citation type="submission" date="2023-08" db="EMBL/GenBank/DDBJ databases">
        <title>A Necator americanus chromosomal reference genome.</title>
        <authorList>
            <person name="Ilik V."/>
            <person name="Petrzelkova K.J."/>
            <person name="Pardy F."/>
            <person name="Fuh T."/>
            <person name="Niatou-Singa F.S."/>
            <person name="Gouil Q."/>
            <person name="Baker L."/>
            <person name="Ritchie M.E."/>
            <person name="Jex A.R."/>
            <person name="Gazzola D."/>
            <person name="Li H."/>
            <person name="Toshio Fujiwara R."/>
            <person name="Zhan B."/>
            <person name="Aroian R.V."/>
            <person name="Pafco B."/>
            <person name="Schwarz E.M."/>
        </authorList>
    </citation>
    <scope>NUCLEOTIDE SEQUENCE [LARGE SCALE GENOMIC DNA]</scope>
    <source>
        <strain evidence="3 4">Aroian</strain>
        <tissue evidence="3">Whole animal</tissue>
    </source>
</reference>
<evidence type="ECO:0000259" key="2">
    <source>
        <dbReference type="PROSITE" id="PS50822"/>
    </source>
</evidence>
<evidence type="ECO:0000259" key="1">
    <source>
        <dbReference type="PROSITE" id="PS50821"/>
    </source>
</evidence>
<dbReference type="InterPro" id="IPR003100">
    <property type="entry name" value="PAZ_dom"/>
</dbReference>
<feature type="domain" description="PAZ" evidence="1">
    <location>
        <begin position="968"/>
        <end position="1088"/>
    </location>
</feature>
<dbReference type="SMART" id="SM00950">
    <property type="entry name" value="Piwi"/>
    <property type="match status" value="1"/>
</dbReference>
<evidence type="ECO:0000313" key="3">
    <source>
        <dbReference type="EMBL" id="KAK6726361.1"/>
    </source>
</evidence>
<dbReference type="InterPro" id="IPR057272">
    <property type="entry name" value="Piwi_nem"/>
</dbReference>
<dbReference type="PANTHER" id="PTHR22891">
    <property type="entry name" value="EUKARYOTIC TRANSLATION INITIATION FACTOR 2C"/>
    <property type="match status" value="1"/>
</dbReference>
<dbReference type="InterPro" id="IPR036397">
    <property type="entry name" value="RNaseH_sf"/>
</dbReference>
<sequence length="1610" mass="180735">MADQLKKRMGELTVDTVALPEKRAPGTLGAATEFVTNLTSLKLKPNVPFFKYDIRMYIVYKSSDGKEHLKELTKQTKDDFPEQERKTGTVLVYKHLLKTNPSVFPQDGALLYDRAAVLFSAQKQIKLDGEEKVFMLPASLVPSAGEDATGVRVVVKKVTEGFQVTSNDLAKAVNVRDFEKDKGILEVLNLAVSQKGYMETSQFVTYGSGVHYLFDHRALGFRDHEVPELMDGKYMGIGLSKSVKVLEGEGQSCNAYVVTDVTKGAFHIDDQNLLEKISQMSMFIDPRSGQSHFNIQAAMQPINQKNILQLIKGLYVRTTYGKKRTFPIGNIAQAANQLKFQTVEGTQCTVEQYFKKHYNIVLKHPGMFTVSERHSPHTYYPVELLRVAPSQRVTLQQQTPDQVATMIKACATLPQNRLHQTKLLKDALDIKPGNSRLAVAGISVENGFTTVPGRVLPPPSIIYGGNQLVKPIDNCKWNGDRSRFLEPARLYNWAVCATLTPNDSRRLHIKEYIARVEGRCRQRGMDVEPCSEIFNLQRQNFESLKEWYASQKEKDRRYLMFITSDHIKQHDLIKLLEIEYQIVSQEIKGSKVDAVLTRNQNQTLDNVIAKINEKLGGVNYNIMLGSSPSDKANKWLSEKDRMFVGFEISNPPALSKAEIERGAAYKNASIWWIFVPPQGEFSVESSTFGTKESGSTATTMADQLKKRMGELTVDTVALPEKRAPGTLGAATEFVTNLTSLKLKPNVPFFKYDIRMYIVYKSSDGKEHLKELTKQTKDDFPEQERKTGTVLVYKHLLKTNPSVFPQDGALLYDRAAVLFSAQKQIKLDGEEKVFMLPASLVPSAGEDATGVRVVVKKVTEGFQVTSNDLAKAVNVRDFEKDKGILEVLNLAVSQKGYMETSQFVTYGSGVHYLFDHRALGFRDHEVPELMDGKYMGIGLSKSVKVLEGEGESCTAYVVTDVTKGAFHIDDQNLLEKISQMSMFIDPRSGQSHFNIQAAMQPINQKNILQLIKGLYVRTTYGKKRTFPIGNIAQAANQLKFQTVEGTQCTVEQYFKKHYNIVLKHPGMFTVSERHSPHTYYPVELLRVAPSQRVTLQQQTPDQVATMIKACATLPQNRLHQTKLLKDALDIKPGNSRLAVAGISVENGFTTVPGRVLPPPSIIYGGNQLVKPIDNCKWNGDRSRFLEPARLYNWAVCATLTPNDSRRLHIKEYIARVEGRCRQRGMDVEPCSEIFNLQRQNFESLKEWYASQKEKDRRYLMFITSDHIKQHDLIKLLEIEYQIVSQEIKGSKVDAVLTRNQNQTLDNVIAKINEKLGGVNYNIMLGSSPSDKANKWLSEKDRMFVGFEISNPPALSKAEIERGAAYKMPSVLGWGANCAKNPQQYLGDYVYIEPRQTDMMGAKLSEIIVHILKRFRAATDVAPRHIVLYFSGISEGQWSLVADTYMRAIQTGIKSLSATYGPSLTALTVSKDHIERIYKSNITGNRATEQNIPPGTVVDTKIVSPVINEFYLNAHSAFQGTTKTPKYALVYDDSNIPINAVEGMTHGLCYLHEIITATVSMPVPLIVADRCAKRGHNVYIANSSQRNAVSCIKEANEKLVNQGALQKVRYNA</sequence>
<dbReference type="Pfam" id="PF02171">
    <property type="entry name" value="Piwi"/>
    <property type="match status" value="2"/>
</dbReference>
<dbReference type="PROSITE" id="PS50821">
    <property type="entry name" value="PAZ"/>
    <property type="match status" value="2"/>
</dbReference>
<dbReference type="Gene3D" id="2.170.260.10">
    <property type="entry name" value="paz domain"/>
    <property type="match status" value="2"/>
</dbReference>
<dbReference type="SMART" id="SM00949">
    <property type="entry name" value="PAZ"/>
    <property type="match status" value="2"/>
</dbReference>
<dbReference type="SUPFAM" id="SSF53098">
    <property type="entry name" value="Ribonuclease H-like"/>
    <property type="match status" value="2"/>
</dbReference>
<dbReference type="InterPro" id="IPR003165">
    <property type="entry name" value="Piwi"/>
</dbReference>
<feature type="domain" description="Piwi" evidence="2">
    <location>
        <begin position="1257"/>
        <end position="1571"/>
    </location>
</feature>
<evidence type="ECO:0008006" key="5">
    <source>
        <dbReference type="Google" id="ProtNLM"/>
    </source>
</evidence>
<comment type="caution">
    <text evidence="3">The sequence shown here is derived from an EMBL/GenBank/DDBJ whole genome shotgun (WGS) entry which is preliminary data.</text>
</comment>
<gene>
    <name evidence="3" type="primary">Necator_chrI.g708</name>
    <name evidence="3" type="ORF">RB195_004586</name>
</gene>
<accession>A0ABR1BKS0</accession>
<dbReference type="InterPro" id="IPR036085">
    <property type="entry name" value="PAZ_dom_sf"/>
</dbReference>
<dbReference type="PROSITE" id="PS50822">
    <property type="entry name" value="PIWI"/>
    <property type="match status" value="1"/>
</dbReference>
<dbReference type="Gene3D" id="3.30.420.10">
    <property type="entry name" value="Ribonuclease H-like superfamily/Ribonuclease H"/>
    <property type="match status" value="1"/>
</dbReference>